<organism evidence="2 3">
    <name type="scientific">Microbacterium jejuense</name>
    <dbReference type="NCBI Taxonomy" id="1263637"/>
    <lineage>
        <taxon>Bacteria</taxon>
        <taxon>Bacillati</taxon>
        <taxon>Actinomycetota</taxon>
        <taxon>Actinomycetes</taxon>
        <taxon>Micrococcales</taxon>
        <taxon>Microbacteriaceae</taxon>
        <taxon>Microbacterium</taxon>
    </lineage>
</organism>
<evidence type="ECO:0000313" key="2">
    <source>
        <dbReference type="EMBL" id="MBW9094299.1"/>
    </source>
</evidence>
<feature type="transmembrane region" description="Helical" evidence="1">
    <location>
        <begin position="40"/>
        <end position="66"/>
    </location>
</feature>
<name>A0ABS7HQK2_9MICO</name>
<proteinExistence type="predicted"/>
<gene>
    <name evidence="2" type="ORF">JNB62_11445</name>
</gene>
<reference evidence="2 3" key="1">
    <citation type="journal article" date="2021" name="MBio">
        <title>Poor Competitiveness of Bradyrhizobium in Pigeon Pea Root Colonization in Indian Soils.</title>
        <authorList>
            <person name="Chalasani D."/>
            <person name="Basu A."/>
            <person name="Pullabhotla S.V.S.R.N."/>
            <person name="Jorrin B."/>
            <person name="Neal A.L."/>
            <person name="Poole P.S."/>
            <person name="Podile A.R."/>
            <person name="Tkacz A."/>
        </authorList>
    </citation>
    <scope>NUCLEOTIDE SEQUENCE [LARGE SCALE GENOMIC DNA]</scope>
    <source>
        <strain evidence="2 3">HU14</strain>
    </source>
</reference>
<keyword evidence="1" id="KW-0472">Membrane</keyword>
<evidence type="ECO:0008006" key="4">
    <source>
        <dbReference type="Google" id="ProtNLM"/>
    </source>
</evidence>
<protein>
    <recommendedName>
        <fullName evidence="4">CU044_5270 family protein</fullName>
    </recommendedName>
</protein>
<evidence type="ECO:0000313" key="3">
    <source>
        <dbReference type="Proteomes" id="UP001196843"/>
    </source>
</evidence>
<dbReference type="EMBL" id="JAEUAW010000007">
    <property type="protein sequence ID" value="MBW9094299.1"/>
    <property type="molecule type" value="Genomic_DNA"/>
</dbReference>
<accession>A0ABS7HQK2</accession>
<dbReference type="RefSeq" id="WP_220301001.1">
    <property type="nucleotide sequence ID" value="NZ_JAEUAW010000007.1"/>
</dbReference>
<evidence type="ECO:0000256" key="1">
    <source>
        <dbReference type="SAM" id="Phobius"/>
    </source>
</evidence>
<keyword evidence="1" id="KW-1133">Transmembrane helix</keyword>
<dbReference type="Proteomes" id="UP001196843">
    <property type="component" value="Unassembled WGS sequence"/>
</dbReference>
<sequence length="326" mass="35346">MSDQRPMPRGDAMENLVIAQMRDDLRAERRRRRRFGGLSLPGWSILTSATAAVVAVVAITVSMLAAPTPSYAATPPMLQIEAAQAGRDDAAELLTDLARQLRTSGEPDAAPPGAPQQIVMQNWGLVTTVGAPGEKVPPPFVEPTEMTLTRYPDGSWSQVAVAGIPYDTQGDKVEDPDAPPPGTELWRIDQTAAERAYMFPDPLPEDADDLRRTMLDIGFADESSPNEWLSLTGGLLMERVLRPREEAAVLEVLAGVGLDLAGTTTDRLGREAYVLETPPSDVDLVDRILITPAGHIVALETVYVGHDRTDIPSPAVVSYMAFERRE</sequence>
<comment type="caution">
    <text evidence="2">The sequence shown here is derived from an EMBL/GenBank/DDBJ whole genome shotgun (WGS) entry which is preliminary data.</text>
</comment>
<keyword evidence="3" id="KW-1185">Reference proteome</keyword>
<keyword evidence="1" id="KW-0812">Transmembrane</keyword>